<feature type="region of interest" description="Disordered" evidence="6">
    <location>
        <begin position="142"/>
        <end position="174"/>
    </location>
</feature>
<comment type="caution">
    <text evidence="9">The sequence shown here is derived from an EMBL/GenBank/DDBJ whole genome shotgun (WGS) entry which is preliminary data.</text>
</comment>
<reference evidence="9 10" key="1">
    <citation type="journal article" date="2015" name="Sci. Rep.">
        <title>Genome of the facultative scuticociliatosis pathogen Pseudocohnilembus persalinus provides insight into its virulence through horizontal gene transfer.</title>
        <authorList>
            <person name="Xiong J."/>
            <person name="Wang G."/>
            <person name="Cheng J."/>
            <person name="Tian M."/>
            <person name="Pan X."/>
            <person name="Warren A."/>
            <person name="Jiang C."/>
            <person name="Yuan D."/>
            <person name="Miao W."/>
        </authorList>
    </citation>
    <scope>NUCLEOTIDE SEQUENCE [LARGE SCALE GENOMIC DNA]</scope>
    <source>
        <strain evidence="9">36N120E</strain>
    </source>
</reference>
<dbReference type="Proteomes" id="UP000054937">
    <property type="component" value="Unassembled WGS sequence"/>
</dbReference>
<dbReference type="InterPro" id="IPR050689">
    <property type="entry name" value="FKBP-type_PPIase"/>
</dbReference>
<evidence type="ECO:0000313" key="10">
    <source>
        <dbReference type="Proteomes" id="UP000054937"/>
    </source>
</evidence>
<evidence type="ECO:0000256" key="2">
    <source>
        <dbReference type="ARBA" id="ARBA00013194"/>
    </source>
</evidence>
<evidence type="ECO:0000256" key="7">
    <source>
        <dbReference type="SAM" id="SignalP"/>
    </source>
</evidence>
<feature type="chain" id="PRO_5006867685" description="peptidylprolyl isomerase" evidence="7">
    <location>
        <begin position="23"/>
        <end position="174"/>
    </location>
</feature>
<feature type="compositionally biased region" description="Basic and acidic residues" evidence="6">
    <location>
        <begin position="160"/>
        <end position="174"/>
    </location>
</feature>
<dbReference type="PROSITE" id="PS50059">
    <property type="entry name" value="FKBP_PPIASE"/>
    <property type="match status" value="1"/>
</dbReference>
<dbReference type="SUPFAM" id="SSF54534">
    <property type="entry name" value="FKBP-like"/>
    <property type="match status" value="1"/>
</dbReference>
<sequence>MRLKTIILSFIVLNYIFINAWKDDPELEKKYSIQFIQKKESHEFPVIGQEVLINYIGRLAENKKEFIRTQPNKPYQFRAGESALTCWNELVTHMSIGEKIKVHVPSKFAHGSEGFNKLVPPHSDIEFEIELVSFKDPISEEQIRKEKEKRKQQQKKSKKQQQEENRKKWKKTDL</sequence>
<dbReference type="PANTHER" id="PTHR10516">
    <property type="entry name" value="PEPTIDYL-PROLYL CIS-TRANS ISOMERASE"/>
    <property type="match status" value="1"/>
</dbReference>
<dbReference type="InParanoid" id="A0A0V0R3R6"/>
<comment type="catalytic activity">
    <reaction evidence="1 5">
        <text>[protein]-peptidylproline (omega=180) = [protein]-peptidylproline (omega=0)</text>
        <dbReference type="Rhea" id="RHEA:16237"/>
        <dbReference type="Rhea" id="RHEA-COMP:10747"/>
        <dbReference type="Rhea" id="RHEA-COMP:10748"/>
        <dbReference type="ChEBI" id="CHEBI:83833"/>
        <dbReference type="ChEBI" id="CHEBI:83834"/>
        <dbReference type="EC" id="5.2.1.8"/>
    </reaction>
</comment>
<feature type="signal peptide" evidence="7">
    <location>
        <begin position="1"/>
        <end position="22"/>
    </location>
</feature>
<organism evidence="9 10">
    <name type="scientific">Pseudocohnilembus persalinus</name>
    <name type="common">Ciliate</name>
    <dbReference type="NCBI Taxonomy" id="266149"/>
    <lineage>
        <taxon>Eukaryota</taxon>
        <taxon>Sar</taxon>
        <taxon>Alveolata</taxon>
        <taxon>Ciliophora</taxon>
        <taxon>Intramacronucleata</taxon>
        <taxon>Oligohymenophorea</taxon>
        <taxon>Scuticociliatia</taxon>
        <taxon>Philasterida</taxon>
        <taxon>Pseudocohnilembidae</taxon>
        <taxon>Pseudocohnilembus</taxon>
    </lineage>
</organism>
<accession>A0A0V0R3R6</accession>
<evidence type="ECO:0000256" key="4">
    <source>
        <dbReference type="ARBA" id="ARBA00023235"/>
    </source>
</evidence>
<gene>
    <name evidence="9" type="ORF">PPERSA_08802</name>
</gene>
<keyword evidence="10" id="KW-1185">Reference proteome</keyword>
<dbReference type="Pfam" id="PF00254">
    <property type="entry name" value="FKBP_C"/>
    <property type="match status" value="1"/>
</dbReference>
<dbReference type="InterPro" id="IPR001179">
    <property type="entry name" value="PPIase_FKBP_dom"/>
</dbReference>
<keyword evidence="7" id="KW-0732">Signal</keyword>
<proteinExistence type="predicted"/>
<dbReference type="GO" id="GO:0003755">
    <property type="term" value="F:peptidyl-prolyl cis-trans isomerase activity"/>
    <property type="evidence" value="ECO:0007669"/>
    <property type="project" value="UniProtKB-KW"/>
</dbReference>
<evidence type="ECO:0000259" key="8">
    <source>
        <dbReference type="PROSITE" id="PS50059"/>
    </source>
</evidence>
<dbReference type="AlphaFoldDB" id="A0A0V0R3R6"/>
<dbReference type="EC" id="5.2.1.8" evidence="2 5"/>
<dbReference type="GO" id="GO:0005737">
    <property type="term" value="C:cytoplasm"/>
    <property type="evidence" value="ECO:0007669"/>
    <property type="project" value="TreeGrafter"/>
</dbReference>
<feature type="compositionally biased region" description="Basic and acidic residues" evidence="6">
    <location>
        <begin position="142"/>
        <end position="151"/>
    </location>
</feature>
<dbReference type="PANTHER" id="PTHR10516:SF443">
    <property type="entry name" value="FK506-BINDING PROTEIN 59-RELATED"/>
    <property type="match status" value="1"/>
</dbReference>
<keyword evidence="3 5" id="KW-0697">Rotamase</keyword>
<dbReference type="OrthoDB" id="1902587at2759"/>
<evidence type="ECO:0000256" key="3">
    <source>
        <dbReference type="ARBA" id="ARBA00023110"/>
    </source>
</evidence>
<dbReference type="EMBL" id="LDAU01000054">
    <property type="protein sequence ID" value="KRX09086.1"/>
    <property type="molecule type" value="Genomic_DNA"/>
</dbReference>
<feature type="domain" description="PPIase FKBP-type" evidence="8">
    <location>
        <begin position="48"/>
        <end position="135"/>
    </location>
</feature>
<evidence type="ECO:0000256" key="6">
    <source>
        <dbReference type="SAM" id="MobiDB-lite"/>
    </source>
</evidence>
<dbReference type="InterPro" id="IPR046357">
    <property type="entry name" value="PPIase_dom_sf"/>
</dbReference>
<protein>
    <recommendedName>
        <fullName evidence="2 5">peptidylprolyl isomerase</fullName>
        <ecNumber evidence="2 5">5.2.1.8</ecNumber>
    </recommendedName>
</protein>
<evidence type="ECO:0000256" key="1">
    <source>
        <dbReference type="ARBA" id="ARBA00000971"/>
    </source>
</evidence>
<name>A0A0V0R3R6_PSEPJ</name>
<keyword evidence="4 5" id="KW-0413">Isomerase</keyword>
<evidence type="ECO:0000313" key="9">
    <source>
        <dbReference type="EMBL" id="KRX09086.1"/>
    </source>
</evidence>
<evidence type="ECO:0000256" key="5">
    <source>
        <dbReference type="PROSITE-ProRule" id="PRU00277"/>
    </source>
</evidence>
<dbReference type="Gene3D" id="3.10.50.40">
    <property type="match status" value="1"/>
</dbReference>